<protein>
    <submittedName>
        <fullName evidence="2">Uncharacterized protein</fullName>
    </submittedName>
</protein>
<sequence length="71" mass="8384">MTISKELEARTQQLKKYTQSRKEIESLQSKIEEYRNIIADMQAEHSEYKRNAQKQIQSLEEKLNKLEASGI</sequence>
<dbReference type="EMBL" id="DVNA01000136">
    <property type="protein sequence ID" value="HIU55361.1"/>
    <property type="molecule type" value="Genomic_DNA"/>
</dbReference>
<evidence type="ECO:0000313" key="2">
    <source>
        <dbReference type="EMBL" id="HIU55361.1"/>
    </source>
</evidence>
<feature type="coiled-coil region" evidence="1">
    <location>
        <begin position="17"/>
        <end position="69"/>
    </location>
</feature>
<comment type="caution">
    <text evidence="2">The sequence shown here is derived from an EMBL/GenBank/DDBJ whole genome shotgun (WGS) entry which is preliminary data.</text>
</comment>
<organism evidence="2 3">
    <name type="scientific">Candidatus Gallibacteroides avistercoris</name>
    <dbReference type="NCBI Taxonomy" id="2840833"/>
    <lineage>
        <taxon>Bacteria</taxon>
        <taxon>Pseudomonadati</taxon>
        <taxon>Bacteroidota</taxon>
        <taxon>Bacteroidia</taxon>
        <taxon>Bacteroidales</taxon>
        <taxon>Bacteroidaceae</taxon>
        <taxon>Bacteroidaceae incertae sedis</taxon>
        <taxon>Candidatus Gallibacteroides</taxon>
    </lineage>
</organism>
<evidence type="ECO:0000256" key="1">
    <source>
        <dbReference type="SAM" id="Coils"/>
    </source>
</evidence>
<dbReference type="SUPFAM" id="SSF46966">
    <property type="entry name" value="Spectrin repeat"/>
    <property type="match status" value="1"/>
</dbReference>
<keyword evidence="1" id="KW-0175">Coiled coil</keyword>
<dbReference type="AlphaFoldDB" id="A0A9D1M7Z5"/>
<evidence type="ECO:0000313" key="3">
    <source>
        <dbReference type="Proteomes" id="UP000824112"/>
    </source>
</evidence>
<dbReference type="Proteomes" id="UP000824112">
    <property type="component" value="Unassembled WGS sequence"/>
</dbReference>
<reference evidence="2" key="2">
    <citation type="journal article" date="2021" name="PeerJ">
        <title>Extensive microbial diversity within the chicken gut microbiome revealed by metagenomics and culture.</title>
        <authorList>
            <person name="Gilroy R."/>
            <person name="Ravi A."/>
            <person name="Getino M."/>
            <person name="Pursley I."/>
            <person name="Horton D.L."/>
            <person name="Alikhan N.F."/>
            <person name="Baker D."/>
            <person name="Gharbi K."/>
            <person name="Hall N."/>
            <person name="Watson M."/>
            <person name="Adriaenssens E.M."/>
            <person name="Foster-Nyarko E."/>
            <person name="Jarju S."/>
            <person name="Secka A."/>
            <person name="Antonio M."/>
            <person name="Oren A."/>
            <person name="Chaudhuri R.R."/>
            <person name="La Ragione R."/>
            <person name="Hildebrand F."/>
            <person name="Pallen M.J."/>
        </authorList>
    </citation>
    <scope>NUCLEOTIDE SEQUENCE</scope>
    <source>
        <strain evidence="2">CHK158-818</strain>
    </source>
</reference>
<gene>
    <name evidence="2" type="ORF">IAB03_06095</name>
</gene>
<accession>A0A9D1M7Z5</accession>
<name>A0A9D1M7Z5_9BACT</name>
<proteinExistence type="predicted"/>
<reference evidence="2" key="1">
    <citation type="submission" date="2020-10" db="EMBL/GenBank/DDBJ databases">
        <authorList>
            <person name="Gilroy R."/>
        </authorList>
    </citation>
    <scope>NUCLEOTIDE SEQUENCE</scope>
    <source>
        <strain evidence="2">CHK158-818</strain>
    </source>
</reference>